<dbReference type="EMBL" id="GGEC01065922">
    <property type="protein sequence ID" value="MBX46406.1"/>
    <property type="molecule type" value="Transcribed_RNA"/>
</dbReference>
<proteinExistence type="predicted"/>
<reference evidence="1" key="1">
    <citation type="submission" date="2018-02" db="EMBL/GenBank/DDBJ databases">
        <title>Rhizophora mucronata_Transcriptome.</title>
        <authorList>
            <person name="Meera S.P."/>
            <person name="Sreeshan A."/>
            <person name="Augustine A."/>
        </authorList>
    </citation>
    <scope>NUCLEOTIDE SEQUENCE</scope>
    <source>
        <tissue evidence="1">Leaf</tissue>
    </source>
</reference>
<protein>
    <submittedName>
        <fullName evidence="1">Uncharacterized protein</fullName>
    </submittedName>
</protein>
<accession>A0A2P2NV71</accession>
<evidence type="ECO:0000313" key="1">
    <source>
        <dbReference type="EMBL" id="MBX46406.1"/>
    </source>
</evidence>
<name>A0A2P2NV71_RHIMU</name>
<dbReference type="AlphaFoldDB" id="A0A2P2NV71"/>
<sequence length="57" mass="7042">MYHMHMHIDRVSIFVWQIKGCSPRSKLYCWILKQRSPFILETKKKNLQKTWLYKMGI</sequence>
<organism evidence="1">
    <name type="scientific">Rhizophora mucronata</name>
    <name type="common">Asiatic mangrove</name>
    <dbReference type="NCBI Taxonomy" id="61149"/>
    <lineage>
        <taxon>Eukaryota</taxon>
        <taxon>Viridiplantae</taxon>
        <taxon>Streptophyta</taxon>
        <taxon>Embryophyta</taxon>
        <taxon>Tracheophyta</taxon>
        <taxon>Spermatophyta</taxon>
        <taxon>Magnoliopsida</taxon>
        <taxon>eudicotyledons</taxon>
        <taxon>Gunneridae</taxon>
        <taxon>Pentapetalae</taxon>
        <taxon>rosids</taxon>
        <taxon>fabids</taxon>
        <taxon>Malpighiales</taxon>
        <taxon>Rhizophoraceae</taxon>
        <taxon>Rhizophora</taxon>
    </lineage>
</organism>